<evidence type="ECO:0000313" key="1">
    <source>
        <dbReference type="EMBL" id="KAJ5710173.1"/>
    </source>
</evidence>
<dbReference type="EMBL" id="JAQJAN010000017">
    <property type="protein sequence ID" value="KAJ5710173.1"/>
    <property type="molecule type" value="Genomic_DNA"/>
</dbReference>
<comment type="caution">
    <text evidence="1">The sequence shown here is derived from an EMBL/GenBank/DDBJ whole genome shotgun (WGS) entry which is preliminary data.</text>
</comment>
<evidence type="ECO:0000313" key="2">
    <source>
        <dbReference type="Proteomes" id="UP001215712"/>
    </source>
</evidence>
<reference evidence="1" key="1">
    <citation type="journal article" date="2023" name="IMA Fungus">
        <title>Comparative genomic study of the Penicillium genus elucidates a diverse pangenome and 15 lateral gene transfer events.</title>
        <authorList>
            <person name="Petersen C."/>
            <person name="Sorensen T."/>
            <person name="Nielsen M.R."/>
            <person name="Sondergaard T.E."/>
            <person name="Sorensen J.L."/>
            <person name="Fitzpatrick D.A."/>
            <person name="Frisvad J.C."/>
            <person name="Nielsen K.L."/>
        </authorList>
    </citation>
    <scope>NUCLEOTIDE SEQUENCE</scope>
    <source>
        <strain evidence="1">IBT 17514</strain>
    </source>
</reference>
<protein>
    <submittedName>
        <fullName evidence="1">Uncharacterized protein</fullName>
    </submittedName>
</protein>
<name>A0AAD6HF40_9EURO</name>
<gene>
    <name evidence="1" type="ORF">N7493_009765</name>
</gene>
<organism evidence="1 2">
    <name type="scientific">Penicillium malachiteum</name>
    <dbReference type="NCBI Taxonomy" id="1324776"/>
    <lineage>
        <taxon>Eukaryota</taxon>
        <taxon>Fungi</taxon>
        <taxon>Dikarya</taxon>
        <taxon>Ascomycota</taxon>
        <taxon>Pezizomycotina</taxon>
        <taxon>Eurotiomycetes</taxon>
        <taxon>Eurotiomycetidae</taxon>
        <taxon>Eurotiales</taxon>
        <taxon>Aspergillaceae</taxon>
        <taxon>Penicillium</taxon>
    </lineage>
</organism>
<keyword evidence="2" id="KW-1185">Reference proteome</keyword>
<dbReference type="Proteomes" id="UP001215712">
    <property type="component" value="Unassembled WGS sequence"/>
</dbReference>
<reference evidence="1" key="2">
    <citation type="submission" date="2023-01" db="EMBL/GenBank/DDBJ databases">
        <authorList>
            <person name="Petersen C."/>
        </authorList>
    </citation>
    <scope>NUCLEOTIDE SEQUENCE</scope>
    <source>
        <strain evidence="1">IBT 17514</strain>
    </source>
</reference>
<accession>A0AAD6HF40</accession>
<dbReference type="AlphaFoldDB" id="A0AAD6HF40"/>
<sequence>MEQVRSRCAVRESPDFARFLGDITGGLIQVRGELEDGSDRIVARKLENATIREYENLILPDDMQEELNRLRKEFIRGHH</sequence>
<proteinExistence type="predicted"/>